<proteinExistence type="predicted"/>
<dbReference type="GO" id="GO:0016740">
    <property type="term" value="F:transferase activity"/>
    <property type="evidence" value="ECO:0007669"/>
    <property type="project" value="UniProtKB-KW"/>
</dbReference>
<dbReference type="AlphaFoldDB" id="A0A410WYX7"/>
<dbReference type="EMBL" id="JAMDMJ010000013">
    <property type="protein sequence ID" value="MCY9596517.1"/>
    <property type="molecule type" value="Genomic_DNA"/>
</dbReference>
<dbReference type="OrthoDB" id="1645186at2"/>
<dbReference type="InterPro" id="IPR011009">
    <property type="entry name" value="Kinase-like_dom_sf"/>
</dbReference>
<accession>A0A410WYX7</accession>
<sequence length="332" mass="38672">METESLKLARLTKLVTEHYHLEPLSINRQQGGWASLAYRIETPSNSTYFLKEYEKKRSSTPKLTARLHKYIPVTCWLNENTNLAGKIPVPLKTQSGEYVCENVDGIFLLYEYIHGETIGEKALSQTQIEQLTTILAELHKAGNSISVPAEHLTEDFHVPFMNALNETMAARDLSPRLRSAIKPYKNVLFEHISVLQDLSLKLAGRMLPLRWCHTDIHPWNMMQSDHQLILIDWEGLKLAPVEADLMFLTDETYFHDFFALYKKIHPDYIIDEEALRFYKIRRLLEDIWEFTEQFLYDEQSEPEKEGTLKQLIHELESLKCGTQHSIDKIKPE</sequence>
<protein>
    <submittedName>
        <fullName evidence="3">Aminoglycoside phosphotransferase family protein</fullName>
    </submittedName>
</protein>
<dbReference type="Proteomes" id="UP001527202">
    <property type="component" value="Unassembled WGS sequence"/>
</dbReference>
<dbReference type="Proteomes" id="UP000288943">
    <property type="component" value="Chromosome"/>
</dbReference>
<dbReference type="KEGG" id="pchi:PC41400_18415"/>
<organism evidence="3 4">
    <name type="scientific">Paenibacillus chitinolyticus</name>
    <dbReference type="NCBI Taxonomy" id="79263"/>
    <lineage>
        <taxon>Bacteria</taxon>
        <taxon>Bacillati</taxon>
        <taxon>Bacillota</taxon>
        <taxon>Bacilli</taxon>
        <taxon>Bacillales</taxon>
        <taxon>Paenibacillaceae</taxon>
        <taxon>Paenibacillus</taxon>
    </lineage>
</organism>
<evidence type="ECO:0000313" key="2">
    <source>
        <dbReference type="EMBL" id="MCY9596517.1"/>
    </source>
</evidence>
<dbReference type="RefSeq" id="WP_042226687.1">
    <property type="nucleotide sequence ID" value="NZ_CP026520.1"/>
</dbReference>
<dbReference type="SUPFAM" id="SSF56112">
    <property type="entry name" value="Protein kinase-like (PK-like)"/>
    <property type="match status" value="1"/>
</dbReference>
<reference evidence="3 4" key="1">
    <citation type="submission" date="2018-01" db="EMBL/GenBank/DDBJ databases">
        <title>The whole genome sequencing and assembly of Paenibacillus chitinolyticus KCCM 41400 strain.</title>
        <authorList>
            <person name="Kim J.-Y."/>
            <person name="Park M.-K."/>
            <person name="Lee Y.-J."/>
            <person name="Yi H."/>
            <person name="Bahn Y.-S."/>
            <person name="Kim J.F."/>
            <person name="Lee D.-W."/>
        </authorList>
    </citation>
    <scope>NUCLEOTIDE SEQUENCE [LARGE SCALE GENOMIC DNA]</scope>
    <source>
        <strain evidence="3 4">KCCM 41400</strain>
    </source>
</reference>
<evidence type="ECO:0000313" key="5">
    <source>
        <dbReference type="Proteomes" id="UP001527202"/>
    </source>
</evidence>
<dbReference type="InterPro" id="IPR002575">
    <property type="entry name" value="Aminoglycoside_PTrfase"/>
</dbReference>
<dbReference type="GeneID" id="95376769"/>
<reference evidence="2 5" key="2">
    <citation type="submission" date="2022-05" db="EMBL/GenBank/DDBJ databases">
        <title>Genome Sequencing of Bee-Associated Microbes.</title>
        <authorList>
            <person name="Dunlap C."/>
        </authorList>
    </citation>
    <scope>NUCLEOTIDE SEQUENCE [LARGE SCALE GENOMIC DNA]</scope>
    <source>
        <strain evidence="2 5">NRRL B-23120</strain>
    </source>
</reference>
<feature type="domain" description="Aminoglycoside phosphotransferase" evidence="1">
    <location>
        <begin position="30"/>
        <end position="257"/>
    </location>
</feature>
<dbReference type="Pfam" id="PF01636">
    <property type="entry name" value="APH"/>
    <property type="match status" value="1"/>
</dbReference>
<evidence type="ECO:0000313" key="4">
    <source>
        <dbReference type="Proteomes" id="UP000288943"/>
    </source>
</evidence>
<evidence type="ECO:0000259" key="1">
    <source>
        <dbReference type="Pfam" id="PF01636"/>
    </source>
</evidence>
<dbReference type="EMBL" id="CP026520">
    <property type="protein sequence ID" value="QAV19527.1"/>
    <property type="molecule type" value="Genomic_DNA"/>
</dbReference>
<name>A0A410WYX7_9BACL</name>
<keyword evidence="5" id="KW-1185">Reference proteome</keyword>
<dbReference type="Gene3D" id="1.20.58.840">
    <property type="match status" value="1"/>
</dbReference>
<dbReference type="Gene3D" id="1.10.510.10">
    <property type="entry name" value="Transferase(Phosphotransferase) domain 1"/>
    <property type="match status" value="1"/>
</dbReference>
<gene>
    <name evidence="2" type="ORF">M5X16_12110</name>
    <name evidence="3" type="ORF">PC41400_18415</name>
</gene>
<keyword evidence="3" id="KW-0808">Transferase</keyword>
<evidence type="ECO:0000313" key="3">
    <source>
        <dbReference type="EMBL" id="QAV19527.1"/>
    </source>
</evidence>
<dbReference type="Gene3D" id="3.30.200.20">
    <property type="entry name" value="Phosphorylase Kinase, domain 1"/>
    <property type="match status" value="1"/>
</dbReference>